<keyword evidence="2 5" id="KW-0456">Lyase</keyword>
<dbReference type="GO" id="GO:0008851">
    <property type="term" value="F:ethanolamine ammonia-lyase activity"/>
    <property type="evidence" value="ECO:0007669"/>
    <property type="project" value="UniProtKB-UniRule"/>
</dbReference>
<dbReference type="GO" id="GO:0031419">
    <property type="term" value="F:cobalamin binding"/>
    <property type="evidence" value="ECO:0007669"/>
    <property type="project" value="UniProtKB-UniRule"/>
</dbReference>
<reference evidence="6 7" key="1">
    <citation type="submission" date="2016-03" db="EMBL/GenBank/DDBJ databases">
        <title>Acinetobacter genomospecies 28 strain ANC 4149.</title>
        <authorList>
            <person name="Radolfova-Krizova L."/>
            <person name="Nemec A."/>
        </authorList>
    </citation>
    <scope>NUCLEOTIDE SEQUENCE [LARGE SCALE GENOMIC DNA]</scope>
    <source>
        <strain evidence="6 7">ANC 4149</strain>
    </source>
</reference>
<accession>A0A151Y6R6</accession>
<proteinExistence type="inferred from homology"/>
<evidence type="ECO:0000256" key="4">
    <source>
        <dbReference type="ARBA" id="ARBA00024446"/>
    </source>
</evidence>
<feature type="binding site" evidence="5">
    <location>
        <position position="188"/>
    </location>
    <ligand>
        <name>adenosylcob(III)alamin</name>
        <dbReference type="ChEBI" id="CHEBI:18408"/>
    </ligand>
</feature>
<dbReference type="Pfam" id="PF05985">
    <property type="entry name" value="EutC"/>
    <property type="match status" value="1"/>
</dbReference>
<feature type="binding site" evidence="5">
    <location>
        <position position="217"/>
    </location>
    <ligand>
        <name>adenosylcob(III)alamin</name>
        <dbReference type="ChEBI" id="CHEBI:18408"/>
    </ligand>
</feature>
<dbReference type="UniPathway" id="UPA00560"/>
<dbReference type="InterPro" id="IPR042251">
    <property type="entry name" value="EutC_C"/>
</dbReference>
<dbReference type="GO" id="GO:0009350">
    <property type="term" value="C:ethanolamine ammonia-lyase complex"/>
    <property type="evidence" value="ECO:0007669"/>
    <property type="project" value="UniProtKB-UniRule"/>
</dbReference>
<comment type="subunit">
    <text evidence="5">The basic unit is a heterodimer which dimerizes to form tetramers. The heterotetramers trimerize; 6 large subunits form a core ring with 6 small subunits projecting outwards.</text>
</comment>
<dbReference type="GO" id="GO:0006520">
    <property type="term" value="P:amino acid metabolic process"/>
    <property type="evidence" value="ECO:0007669"/>
    <property type="project" value="InterPro"/>
</dbReference>
<dbReference type="STRING" id="1806892.AZH43_00565"/>
<dbReference type="EMBL" id="LUAW01000001">
    <property type="protein sequence ID" value="KYQ73647.1"/>
    <property type="molecule type" value="Genomic_DNA"/>
</dbReference>
<evidence type="ECO:0000256" key="1">
    <source>
        <dbReference type="ARBA" id="ARBA00022628"/>
    </source>
</evidence>
<dbReference type="InterPro" id="IPR009246">
    <property type="entry name" value="EutC"/>
</dbReference>
<evidence type="ECO:0000256" key="3">
    <source>
        <dbReference type="ARBA" id="ARBA00023285"/>
    </source>
</evidence>
<comment type="catalytic activity">
    <reaction evidence="5">
        <text>ethanolamine = acetaldehyde + NH4(+)</text>
        <dbReference type="Rhea" id="RHEA:15313"/>
        <dbReference type="ChEBI" id="CHEBI:15343"/>
        <dbReference type="ChEBI" id="CHEBI:28938"/>
        <dbReference type="ChEBI" id="CHEBI:57603"/>
        <dbReference type="EC" id="4.3.1.7"/>
    </reaction>
</comment>
<keyword evidence="7" id="KW-1185">Reference proteome</keyword>
<dbReference type="PANTHER" id="PTHR39330">
    <property type="entry name" value="ETHANOLAMINE AMMONIA-LYASE LIGHT CHAIN"/>
    <property type="match status" value="1"/>
</dbReference>
<gene>
    <name evidence="5" type="primary">eutC</name>
    <name evidence="6" type="ORF">AZH43_00565</name>
</gene>
<dbReference type="GO" id="GO:0031471">
    <property type="term" value="C:ethanolamine degradation polyhedral organelle"/>
    <property type="evidence" value="ECO:0007669"/>
    <property type="project" value="UniProtKB-UniRule"/>
</dbReference>
<dbReference type="HAMAP" id="MF_00601">
    <property type="entry name" value="EutC"/>
    <property type="match status" value="1"/>
</dbReference>
<comment type="function">
    <text evidence="5">Catalyzes the deamination of various vicinal amino-alcohols to oxo compounds. Allows this organism to utilize ethanolamine as the sole source of nitrogen and carbon in the presence of external vitamin B12.</text>
</comment>
<name>A0A151Y6R6_9GAMM</name>
<sequence>MKLHPDVQFKTQCESNAWEKLKQFTDARIALGRVGGSLPTRPALEFQLAHAQAKDAVLKALDVESMIRQLSEFQMSVLQIESCAVDKDLYLKRPDLGRELSEASRQLLSDYAQQHDEGYDVAIVAGDGLSARAIEDNAPYFIQQLHDACLTQGWSVAPLVLATGSRVALGDETAQILHAKMLVMLIGERPGLSSPDSMGIYFTWQAHKGCHDAMRNCISNVRPAGLSVTVAIQRLLGLMKKSAQLGLSGVQLKDEHEMTALSAEDTRPKRLF</sequence>
<dbReference type="PANTHER" id="PTHR39330:SF1">
    <property type="entry name" value="ETHANOLAMINE AMMONIA-LYASE SMALL SUBUNIT"/>
    <property type="match status" value="1"/>
</dbReference>
<evidence type="ECO:0000313" key="7">
    <source>
        <dbReference type="Proteomes" id="UP000076276"/>
    </source>
</evidence>
<dbReference type="InterPro" id="IPR042255">
    <property type="entry name" value="EutC_N"/>
</dbReference>
<dbReference type="Proteomes" id="UP000076276">
    <property type="component" value="Unassembled WGS sequence"/>
</dbReference>
<keyword evidence="1 5" id="KW-0846">Cobalamin</keyword>
<dbReference type="EC" id="4.3.1.7" evidence="5"/>
<comment type="subcellular location">
    <subcellularLocation>
        <location evidence="5">Bacterial microcompartment</location>
    </subcellularLocation>
</comment>
<keyword evidence="4 5" id="KW-1283">Bacterial microcompartment</keyword>
<evidence type="ECO:0000313" key="6">
    <source>
        <dbReference type="EMBL" id="KYQ73647.1"/>
    </source>
</evidence>
<comment type="caution">
    <text evidence="6">The sequence shown here is derived from an EMBL/GenBank/DDBJ whole genome shotgun (WGS) entry which is preliminary data.</text>
</comment>
<dbReference type="AlphaFoldDB" id="A0A151Y6R6"/>
<dbReference type="NCBIfam" id="NF003971">
    <property type="entry name" value="PRK05465.1"/>
    <property type="match status" value="1"/>
</dbReference>
<dbReference type="Gene3D" id="3.40.50.11240">
    <property type="entry name" value="Ethanolamine ammonia-lyase light chain (EutC)"/>
    <property type="match status" value="1"/>
</dbReference>
<evidence type="ECO:0000256" key="5">
    <source>
        <dbReference type="HAMAP-Rule" id="MF_00601"/>
    </source>
</evidence>
<comment type="cofactor">
    <cofactor evidence="5">
        <name>adenosylcob(III)alamin</name>
        <dbReference type="ChEBI" id="CHEBI:18408"/>
    </cofactor>
    <text evidence="5">Binds between the large and small subunits.</text>
</comment>
<evidence type="ECO:0000256" key="2">
    <source>
        <dbReference type="ARBA" id="ARBA00023239"/>
    </source>
</evidence>
<organism evidence="6 7">
    <name type="scientific">Acinetobacter pragensis</name>
    <dbReference type="NCBI Taxonomy" id="1806892"/>
    <lineage>
        <taxon>Bacteria</taxon>
        <taxon>Pseudomonadati</taxon>
        <taxon>Pseudomonadota</taxon>
        <taxon>Gammaproteobacteria</taxon>
        <taxon>Moraxellales</taxon>
        <taxon>Moraxellaceae</taxon>
        <taxon>Acinetobacter</taxon>
    </lineage>
</organism>
<dbReference type="GO" id="GO:0046336">
    <property type="term" value="P:ethanolamine catabolic process"/>
    <property type="evidence" value="ECO:0007669"/>
    <property type="project" value="UniProtKB-UniRule"/>
</dbReference>
<dbReference type="OrthoDB" id="114248at2"/>
<comment type="pathway">
    <text evidence="5">Amine and polyamine degradation; ethanolamine degradation.</text>
</comment>
<dbReference type="PIRSF" id="PIRSF018982">
    <property type="entry name" value="EutC"/>
    <property type="match status" value="1"/>
</dbReference>
<comment type="similarity">
    <text evidence="5">Belongs to the EutC family.</text>
</comment>
<feature type="binding site" evidence="5">
    <location>
        <position position="167"/>
    </location>
    <ligand>
        <name>adenosylcob(III)alamin</name>
        <dbReference type="ChEBI" id="CHEBI:18408"/>
    </ligand>
</feature>
<dbReference type="Gene3D" id="1.10.30.40">
    <property type="entry name" value="Ethanolamine ammonia-lyase light chain (EutC), N-terminal domain"/>
    <property type="match status" value="1"/>
</dbReference>
<keyword evidence="3 5" id="KW-0170">Cobalt</keyword>
<protein>
    <recommendedName>
        <fullName evidence="5">Ethanolamine ammonia-lyase small subunit</fullName>
        <shortName evidence="5">EAL small subunit</shortName>
        <ecNumber evidence="5">4.3.1.7</ecNumber>
    </recommendedName>
</protein>
<dbReference type="RefSeq" id="WP_067665262.1">
    <property type="nucleotide sequence ID" value="NZ_CBCSIK010000001.1"/>
</dbReference>